<protein>
    <recommendedName>
        <fullName evidence="2">MATH domain-containing protein</fullName>
    </recommendedName>
</protein>
<reference evidence="3 4" key="1">
    <citation type="submission" date="2016-06" db="EMBL/GenBank/DDBJ databases">
        <title>Evolution of pathogenesis and genome organization in the Tremellales.</title>
        <authorList>
            <person name="Cuomo C."/>
            <person name="Litvintseva A."/>
            <person name="Heitman J."/>
            <person name="Chen Y."/>
            <person name="Sun S."/>
            <person name="Springer D."/>
            <person name="Dromer F."/>
            <person name="Young S."/>
            <person name="Zeng Q."/>
            <person name="Chapman S."/>
            <person name="Gujja S."/>
            <person name="Saif S."/>
            <person name="Birren B."/>
        </authorList>
    </citation>
    <scope>NUCLEOTIDE SEQUENCE [LARGE SCALE GENOMIC DNA]</scope>
    <source>
        <strain evidence="3 4">ATCC 28783</strain>
    </source>
</reference>
<dbReference type="InParanoid" id="A0A4Q1BW11"/>
<dbReference type="Proteomes" id="UP000289152">
    <property type="component" value="Unassembled WGS sequence"/>
</dbReference>
<dbReference type="Gene3D" id="2.60.210.10">
    <property type="entry name" value="Apoptosis, Tumor Necrosis Factor Receptor Associated Protein 2, Chain A"/>
    <property type="match status" value="1"/>
</dbReference>
<dbReference type="AlphaFoldDB" id="A0A4Q1BW11"/>
<feature type="compositionally biased region" description="Basic and acidic residues" evidence="1">
    <location>
        <begin position="398"/>
        <end position="410"/>
    </location>
</feature>
<dbReference type="VEuPathDB" id="FungiDB:TREMEDRAFT_44549"/>
<name>A0A4Q1BW11_TREME</name>
<keyword evidence="4" id="KW-1185">Reference proteome</keyword>
<evidence type="ECO:0000256" key="1">
    <source>
        <dbReference type="SAM" id="MobiDB-lite"/>
    </source>
</evidence>
<feature type="region of interest" description="Disordered" evidence="1">
    <location>
        <begin position="1"/>
        <end position="28"/>
    </location>
</feature>
<dbReference type="InterPro" id="IPR002083">
    <property type="entry name" value="MATH/TRAF_dom"/>
</dbReference>
<dbReference type="EMBL" id="SDIL01000003">
    <property type="protein sequence ID" value="RXK42252.1"/>
    <property type="molecule type" value="Genomic_DNA"/>
</dbReference>
<evidence type="ECO:0000313" key="4">
    <source>
        <dbReference type="Proteomes" id="UP000289152"/>
    </source>
</evidence>
<dbReference type="PROSITE" id="PS50144">
    <property type="entry name" value="MATH"/>
    <property type="match status" value="1"/>
</dbReference>
<feature type="region of interest" description="Disordered" evidence="1">
    <location>
        <begin position="359"/>
        <end position="451"/>
    </location>
</feature>
<dbReference type="SUPFAM" id="SSF49599">
    <property type="entry name" value="TRAF domain-like"/>
    <property type="match status" value="1"/>
</dbReference>
<dbReference type="Gene3D" id="3.30.710.10">
    <property type="entry name" value="Potassium Channel Kv1.1, Chain A"/>
    <property type="match status" value="1"/>
</dbReference>
<dbReference type="OrthoDB" id="6359816at2759"/>
<sequence length="580" mass="63843">MSNVPPPYAPRDHAQVQPGMTAPAAPSSASQLEFAETSSVCLEWRLSGLKAMYEQSRGESKSKCIKSAVFGDADNLWEVLWYPNSGVAGGDYASLYLSCVPTQYEKDQAVGGKWTRRGLWWFRFEIKSTTIDERTQKLATLASKDAADHTFAVKTANWGWQQFAKRDQLFHHHSVLTNDEFIVICTIQAQPQPPAGWWLGMGIPSKVDFAANVTPSGKSVGSGGGLSAWSGGGGASGGVAGGTTAGAGLKKVVPKELIEGVGMLLDDPLYSDVEFIIPPARSRKFETTGGTPRRIYANKRILSRVDYFEALCEGGYKEAEGIVEEQFEDDEEIDLLSDSDVEDEAADLANVPFHTNLSRTSLLPQAPSQIQTSPQPRRSSTTGDLPPVDLENPPSSSENRDQSILERPDQPDEPMTGEGTADIAIEEDIPLPPIRGTTTRQSVDDIGMGGDVPGPKKMKVMVRDAAWSTWWNILYWLYTDTIYFAPLTSSFENVRLTPGDPKTRRQWIKQWLEEKNYEPDELGPRPVSAKAVYRLADKLDLPALKLRAFQHICAGMTAQSIPAEVFSRFSSTYEDIRKVI</sequence>
<evidence type="ECO:0000313" key="3">
    <source>
        <dbReference type="EMBL" id="RXK42252.1"/>
    </source>
</evidence>
<dbReference type="STRING" id="5217.A0A4Q1BW11"/>
<evidence type="ECO:0000259" key="2">
    <source>
        <dbReference type="PROSITE" id="PS50144"/>
    </source>
</evidence>
<feature type="domain" description="MATH" evidence="2">
    <location>
        <begin position="39"/>
        <end position="187"/>
    </location>
</feature>
<organism evidence="3 4">
    <name type="scientific">Tremella mesenterica</name>
    <name type="common">Jelly fungus</name>
    <dbReference type="NCBI Taxonomy" id="5217"/>
    <lineage>
        <taxon>Eukaryota</taxon>
        <taxon>Fungi</taxon>
        <taxon>Dikarya</taxon>
        <taxon>Basidiomycota</taxon>
        <taxon>Agaricomycotina</taxon>
        <taxon>Tremellomycetes</taxon>
        <taxon>Tremellales</taxon>
        <taxon>Tremellaceae</taxon>
        <taxon>Tremella</taxon>
    </lineage>
</organism>
<dbReference type="InterPro" id="IPR011333">
    <property type="entry name" value="SKP1/BTB/POZ_sf"/>
</dbReference>
<comment type="caution">
    <text evidence="3">The sequence shown here is derived from an EMBL/GenBank/DDBJ whole genome shotgun (WGS) entry which is preliminary data.</text>
</comment>
<accession>A0A4Q1BW11</accession>
<dbReference type="CDD" id="cd00121">
    <property type="entry name" value="MATH"/>
    <property type="match status" value="1"/>
</dbReference>
<dbReference type="Pfam" id="PF22486">
    <property type="entry name" value="MATH_2"/>
    <property type="match status" value="1"/>
</dbReference>
<dbReference type="PANTHER" id="PTHR24413">
    <property type="entry name" value="SPECKLE-TYPE POZ PROTEIN"/>
    <property type="match status" value="1"/>
</dbReference>
<gene>
    <name evidence="3" type="ORF">M231_00611</name>
</gene>
<proteinExistence type="predicted"/>
<feature type="compositionally biased region" description="Polar residues" evidence="1">
    <location>
        <begin position="359"/>
        <end position="383"/>
    </location>
</feature>
<dbReference type="InterPro" id="IPR008974">
    <property type="entry name" value="TRAF-like"/>
</dbReference>